<dbReference type="AlphaFoldDB" id="A0A5K3FFR6"/>
<accession>A0A5K3FFR6</accession>
<feature type="compositionally biased region" description="Low complexity" evidence="1">
    <location>
        <begin position="91"/>
        <end position="100"/>
    </location>
</feature>
<organism evidence="2">
    <name type="scientific">Mesocestoides corti</name>
    <name type="common">Flatworm</name>
    <dbReference type="NCBI Taxonomy" id="53468"/>
    <lineage>
        <taxon>Eukaryota</taxon>
        <taxon>Metazoa</taxon>
        <taxon>Spiralia</taxon>
        <taxon>Lophotrochozoa</taxon>
        <taxon>Platyhelminthes</taxon>
        <taxon>Cestoda</taxon>
        <taxon>Eucestoda</taxon>
        <taxon>Cyclophyllidea</taxon>
        <taxon>Mesocestoididae</taxon>
        <taxon>Mesocestoides</taxon>
    </lineage>
</organism>
<dbReference type="WBParaSite" id="MCU_008004-RA">
    <property type="protein sequence ID" value="MCU_008004-RA"/>
    <property type="gene ID" value="MCU_008004"/>
</dbReference>
<evidence type="ECO:0000313" key="2">
    <source>
        <dbReference type="WBParaSite" id="MCU_008004-RA"/>
    </source>
</evidence>
<proteinExistence type="predicted"/>
<reference evidence="2" key="1">
    <citation type="submission" date="2019-11" db="UniProtKB">
        <authorList>
            <consortium name="WormBaseParasite"/>
        </authorList>
    </citation>
    <scope>IDENTIFICATION</scope>
</reference>
<evidence type="ECO:0000256" key="1">
    <source>
        <dbReference type="SAM" id="MobiDB-lite"/>
    </source>
</evidence>
<name>A0A5K3FFR6_MESCO</name>
<feature type="compositionally biased region" description="Pro residues" evidence="1">
    <location>
        <begin position="184"/>
        <end position="211"/>
    </location>
</feature>
<feature type="region of interest" description="Disordered" evidence="1">
    <location>
        <begin position="62"/>
        <end position="103"/>
    </location>
</feature>
<sequence length="229" mass="25116">MLSISHPNGEESPLTEQKLASVDDDSEMLSDSTSDILSVDDVQNIRILNGFSLSQYKHLRKYKRPKGLPNEDTFVDGRSSASDKSSKSRRNTSTSSHSTDVMLDLPKSKEDVVPDVKLPNFEETIIEGFSIMAFQTSEEMEKVGGWFSANNPSRLKSPTSQASASVFCRFFPTTVTTRVQPLPASLPPSRPLCLPPPPLPLTYASPPPPPASESQHKLLKTNLSLTLSL</sequence>
<protein>
    <submittedName>
        <fullName evidence="2">Protein TSSC4</fullName>
    </submittedName>
</protein>
<feature type="region of interest" description="Disordered" evidence="1">
    <location>
        <begin position="182"/>
        <end position="215"/>
    </location>
</feature>